<name>A0A512PCA6_9CELL</name>
<keyword evidence="10" id="KW-1185">Reference proteome</keyword>
<feature type="transmembrane region" description="Helical" evidence="7">
    <location>
        <begin position="349"/>
        <end position="366"/>
    </location>
</feature>
<dbReference type="Pfam" id="PF06738">
    <property type="entry name" value="ThrE"/>
    <property type="match status" value="1"/>
</dbReference>
<reference evidence="9 10" key="1">
    <citation type="submission" date="2019-07" db="EMBL/GenBank/DDBJ databases">
        <title>Whole genome shotgun sequence of Cellulomonas soli NBRC 109434.</title>
        <authorList>
            <person name="Hosoyama A."/>
            <person name="Uohara A."/>
            <person name="Ohji S."/>
            <person name="Ichikawa N."/>
        </authorList>
    </citation>
    <scope>NUCLEOTIDE SEQUENCE [LARGE SCALE GENOMIC DNA]</scope>
    <source>
        <strain evidence="9 10">NBRC 109434</strain>
    </source>
</reference>
<dbReference type="EMBL" id="BKAL01000004">
    <property type="protein sequence ID" value="GEP68843.1"/>
    <property type="molecule type" value="Genomic_DNA"/>
</dbReference>
<keyword evidence="5 7" id="KW-0472">Membrane</keyword>
<comment type="subcellular location">
    <subcellularLocation>
        <location evidence="1">Cell membrane</location>
        <topology evidence="1">Multi-pass membrane protein</topology>
    </subcellularLocation>
</comment>
<evidence type="ECO:0000259" key="8">
    <source>
        <dbReference type="Pfam" id="PF06738"/>
    </source>
</evidence>
<feature type="transmembrane region" description="Helical" evidence="7">
    <location>
        <begin position="175"/>
        <end position="195"/>
    </location>
</feature>
<organism evidence="9 10">
    <name type="scientific">Cellulomonas soli</name>
    <dbReference type="NCBI Taxonomy" id="931535"/>
    <lineage>
        <taxon>Bacteria</taxon>
        <taxon>Bacillati</taxon>
        <taxon>Actinomycetota</taxon>
        <taxon>Actinomycetes</taxon>
        <taxon>Micrococcales</taxon>
        <taxon>Cellulomonadaceae</taxon>
        <taxon>Cellulomonas</taxon>
    </lineage>
</organism>
<feature type="transmembrane region" description="Helical" evidence="7">
    <location>
        <begin position="300"/>
        <end position="317"/>
    </location>
</feature>
<comment type="similarity">
    <text evidence="6">Belongs to the ThrE exporter (TC 2.A.79) family.</text>
</comment>
<keyword evidence="4 7" id="KW-1133">Transmembrane helix</keyword>
<keyword evidence="2" id="KW-1003">Cell membrane</keyword>
<feature type="transmembrane region" description="Helical" evidence="7">
    <location>
        <begin position="378"/>
        <end position="399"/>
    </location>
</feature>
<gene>
    <name evidence="9" type="ORF">CSO01_15580</name>
</gene>
<evidence type="ECO:0000256" key="2">
    <source>
        <dbReference type="ARBA" id="ARBA00022475"/>
    </source>
</evidence>
<dbReference type="Proteomes" id="UP000321798">
    <property type="component" value="Unassembled WGS sequence"/>
</dbReference>
<dbReference type="RefSeq" id="WP_146952605.1">
    <property type="nucleotide sequence ID" value="NZ_BAABBJ010000003.1"/>
</dbReference>
<evidence type="ECO:0000313" key="9">
    <source>
        <dbReference type="EMBL" id="GEP68843.1"/>
    </source>
</evidence>
<comment type="caution">
    <text evidence="9">The sequence shown here is derived from an EMBL/GenBank/DDBJ whole genome shotgun (WGS) entry which is preliminary data.</text>
</comment>
<feature type="transmembrane region" description="Helical" evidence="7">
    <location>
        <begin position="207"/>
        <end position="225"/>
    </location>
</feature>
<dbReference type="PANTHER" id="PTHR34390">
    <property type="entry name" value="UPF0442 PROTEIN YJJB-RELATED"/>
    <property type="match status" value="1"/>
</dbReference>
<keyword evidence="3 7" id="KW-0812">Transmembrane</keyword>
<evidence type="ECO:0000256" key="7">
    <source>
        <dbReference type="SAM" id="Phobius"/>
    </source>
</evidence>
<evidence type="ECO:0000256" key="5">
    <source>
        <dbReference type="ARBA" id="ARBA00023136"/>
    </source>
</evidence>
<dbReference type="GO" id="GO:0005886">
    <property type="term" value="C:plasma membrane"/>
    <property type="evidence" value="ECO:0007669"/>
    <property type="project" value="UniProtKB-SubCell"/>
</dbReference>
<proteinExistence type="inferred from homology"/>
<accession>A0A512PCA6</accession>
<dbReference type="AlphaFoldDB" id="A0A512PCA6"/>
<evidence type="ECO:0000256" key="4">
    <source>
        <dbReference type="ARBA" id="ARBA00022989"/>
    </source>
</evidence>
<feature type="transmembrane region" description="Helical" evidence="7">
    <location>
        <begin position="265"/>
        <end position="288"/>
    </location>
</feature>
<dbReference type="PANTHER" id="PTHR34390:SF2">
    <property type="entry name" value="SUCCINATE TRANSPORTER SUBUNIT YJJP-RELATED"/>
    <property type="match status" value="1"/>
</dbReference>
<dbReference type="OrthoDB" id="235893at2"/>
<dbReference type="GO" id="GO:0022857">
    <property type="term" value="F:transmembrane transporter activity"/>
    <property type="evidence" value="ECO:0007669"/>
    <property type="project" value="InterPro"/>
</dbReference>
<feature type="transmembrane region" description="Helical" evidence="7">
    <location>
        <begin position="231"/>
        <end position="253"/>
    </location>
</feature>
<feature type="transmembrane region" description="Helical" evidence="7">
    <location>
        <begin position="405"/>
        <end position="429"/>
    </location>
</feature>
<dbReference type="InterPro" id="IPR050539">
    <property type="entry name" value="ThrE_Dicarb/AminoAcid_Exp"/>
</dbReference>
<sequence length="447" mass="45757">MAAGHTAARMLRSARRRVAAFLHAPSPDKHPAVVAPVSTVDPDLVPLLTELGVCLLDAGQASNEVEDALSVVASAHGDNEVRAFVVPTGVLVQVDDPGGVSTHYASSTGRAFSLDQVGALDQLVRAVVTGAIELAEARRRLARLRTAPPRFGPALGVLGHTLLTVGFGLCLRPSLGAVSGLAILGALTGLARVLVPKTSALATALPVLASFVVAVLSTAVLGPWLGVDPVILITPALVTFLPGAALTTATIELTHNQVVSGASRLVYGLAQLLLLAFGVVAAAVVVATPAPIAPVPFGPWVAYVGVALVSGGFVLYLSAPKGSLPWISLTLYSAFVAQAVGSVVLSPQLSGFLGGLVLIVVSRLIARLPSGPPRLVTALPGFWLLVPGAMGFIGVTEIATTGAQAVSQLIDMVLALFSISLGILTGTGLSNEASSLRHTWQRRTQRP</sequence>
<protein>
    <recommendedName>
        <fullName evidence="8">Threonine/serine exporter-like N-terminal domain-containing protein</fullName>
    </recommendedName>
</protein>
<evidence type="ECO:0000313" key="10">
    <source>
        <dbReference type="Proteomes" id="UP000321798"/>
    </source>
</evidence>
<evidence type="ECO:0000256" key="1">
    <source>
        <dbReference type="ARBA" id="ARBA00004651"/>
    </source>
</evidence>
<evidence type="ECO:0000256" key="6">
    <source>
        <dbReference type="ARBA" id="ARBA00034125"/>
    </source>
</evidence>
<dbReference type="GO" id="GO:0015744">
    <property type="term" value="P:succinate transport"/>
    <property type="evidence" value="ECO:0007669"/>
    <property type="project" value="TreeGrafter"/>
</dbReference>
<evidence type="ECO:0000256" key="3">
    <source>
        <dbReference type="ARBA" id="ARBA00022692"/>
    </source>
</evidence>
<dbReference type="InterPro" id="IPR010619">
    <property type="entry name" value="ThrE-like_N"/>
</dbReference>
<feature type="transmembrane region" description="Helical" evidence="7">
    <location>
        <begin position="151"/>
        <end position="169"/>
    </location>
</feature>
<feature type="domain" description="Threonine/serine exporter-like N-terminal" evidence="8">
    <location>
        <begin position="48"/>
        <end position="284"/>
    </location>
</feature>